<dbReference type="EMBL" id="AEPV01000003">
    <property type="protein sequence ID" value="EFU75064.1"/>
    <property type="molecule type" value="Genomic_DNA"/>
</dbReference>
<dbReference type="SUPFAM" id="SSF55729">
    <property type="entry name" value="Acyl-CoA N-acyltransferases (Nat)"/>
    <property type="match status" value="1"/>
</dbReference>
<dbReference type="PANTHER" id="PTHR43072">
    <property type="entry name" value="N-ACETYLTRANSFERASE"/>
    <property type="match status" value="1"/>
</dbReference>
<feature type="domain" description="N-acetyltransferase" evidence="1">
    <location>
        <begin position="6"/>
        <end position="168"/>
    </location>
</feature>
<evidence type="ECO:0000313" key="2">
    <source>
        <dbReference type="EMBL" id="EFU75064.1"/>
    </source>
</evidence>
<keyword evidence="3" id="KW-1185">Reference proteome</keyword>
<dbReference type="Pfam" id="PF13420">
    <property type="entry name" value="Acetyltransf_4"/>
    <property type="match status" value="1"/>
</dbReference>
<evidence type="ECO:0000313" key="3">
    <source>
        <dbReference type="Proteomes" id="UP000010296"/>
    </source>
</evidence>
<dbReference type="EC" id="2.3.1.-" evidence="2"/>
<keyword evidence="2" id="KW-0808">Transferase</keyword>
<dbReference type="GO" id="GO:0016747">
    <property type="term" value="F:acyltransferase activity, transferring groups other than amino-acyl groups"/>
    <property type="evidence" value="ECO:0007669"/>
    <property type="project" value="InterPro"/>
</dbReference>
<reference evidence="2 3" key="1">
    <citation type="submission" date="2010-12" db="EMBL/GenBank/DDBJ databases">
        <authorList>
            <person name="Muzny D."/>
            <person name="Qin X."/>
            <person name="Deng J."/>
            <person name="Jiang H."/>
            <person name="Liu Y."/>
            <person name="Qu J."/>
            <person name="Song X.-Z."/>
            <person name="Zhang L."/>
            <person name="Thornton R."/>
            <person name="Coyle M."/>
            <person name="Francisco L."/>
            <person name="Jackson L."/>
            <person name="Javaid M."/>
            <person name="Korchina V."/>
            <person name="Kovar C."/>
            <person name="Mata R."/>
            <person name="Mathew T."/>
            <person name="Ngo R."/>
            <person name="Nguyen L."/>
            <person name="Nguyen N."/>
            <person name="Okwuonu G."/>
            <person name="Ongeri F."/>
            <person name="Pham C."/>
            <person name="Simmons D."/>
            <person name="Wilczek-Boney K."/>
            <person name="Hale W."/>
            <person name="Jakkamsetti A."/>
            <person name="Pham P."/>
            <person name="Ruth R."/>
            <person name="San Lucas F."/>
            <person name="Warren J."/>
            <person name="Zhang J."/>
            <person name="Zhao Z."/>
            <person name="Zhou C."/>
            <person name="Zhu D."/>
            <person name="Lee S."/>
            <person name="Bess C."/>
            <person name="Blankenburg K."/>
            <person name="Forbes L."/>
            <person name="Fu Q."/>
            <person name="Gubbala S."/>
            <person name="Hirani K."/>
            <person name="Jayaseelan J.C."/>
            <person name="Lara F."/>
            <person name="Munidasa M."/>
            <person name="Palculict T."/>
            <person name="Patil S."/>
            <person name="Pu L.-L."/>
            <person name="Saada N."/>
            <person name="Tang L."/>
            <person name="Weissenberger G."/>
            <person name="Zhu Y."/>
            <person name="Hemphill L."/>
            <person name="Shang Y."/>
            <person name="Youmans B."/>
            <person name="Ayvaz T."/>
            <person name="Ross M."/>
            <person name="Santibanez J."/>
            <person name="Aqrawi P."/>
            <person name="Gross S."/>
            <person name="Joshi V."/>
            <person name="Fowler G."/>
            <person name="Nazareth L."/>
            <person name="Reid J."/>
            <person name="Worley K."/>
            <person name="Petrosino J."/>
            <person name="Highlander S."/>
            <person name="Gibbs R."/>
        </authorList>
    </citation>
    <scope>NUCLEOTIDE SEQUENCE [LARGE SCALE GENOMIC DNA]</scope>
    <source>
        <strain evidence="3">DSM 15952 / CCUG 50447 / LMG 22039 / TP 1.5</strain>
    </source>
</reference>
<dbReference type="PANTHER" id="PTHR43072:SF8">
    <property type="entry name" value="ACYLTRANSFERASE FABY-RELATED"/>
    <property type="match status" value="1"/>
</dbReference>
<dbReference type="AlphaFoldDB" id="E6LCM2"/>
<evidence type="ECO:0000259" key="1">
    <source>
        <dbReference type="PROSITE" id="PS51186"/>
    </source>
</evidence>
<organism evidence="2 3">
    <name type="scientific">Enterococcus italicus (strain DSM 15952 / CCUG 50447 / LMG 22039 / TP 1.5)</name>
    <dbReference type="NCBI Taxonomy" id="888064"/>
    <lineage>
        <taxon>Bacteria</taxon>
        <taxon>Bacillati</taxon>
        <taxon>Bacillota</taxon>
        <taxon>Bacilli</taxon>
        <taxon>Lactobacillales</taxon>
        <taxon>Enterococcaceae</taxon>
        <taxon>Enterococcus</taxon>
    </lineage>
</organism>
<dbReference type="PROSITE" id="PS51186">
    <property type="entry name" value="GNAT"/>
    <property type="match status" value="1"/>
</dbReference>
<dbReference type="InterPro" id="IPR016181">
    <property type="entry name" value="Acyl_CoA_acyltransferase"/>
</dbReference>
<sequence length="185" mass="21070">MADKQWIVRSAELTDVAELLRIYTPYVEKTAITFEYDVPSIDEFTQRVKTIQQRYPYLVCESSEGEIVGYAYASTYKGRTAYDWTVETSIYMDQSLKGRGGGSVLYHALEEQLKKQNVYVLLACITAGNAESVGFHGKFAYREVAYFPNLGYKNGEWLDVLWMQKELQPIQGSPNPFIPNEFVGG</sequence>
<accession>E6LCM2</accession>
<gene>
    <name evidence="2" type="primary">pat</name>
    <name evidence="2" type="ORF">HMPREF9088_0112</name>
</gene>
<dbReference type="eggNOG" id="COG1247">
    <property type="taxonomic scope" value="Bacteria"/>
</dbReference>
<name>E6LCM2_ENTI1</name>
<dbReference type="RefSeq" id="WP_007207133.1">
    <property type="nucleotide sequence ID" value="NZ_GL622241.1"/>
</dbReference>
<dbReference type="Proteomes" id="UP000010296">
    <property type="component" value="Unassembled WGS sequence"/>
</dbReference>
<dbReference type="InterPro" id="IPR000182">
    <property type="entry name" value="GNAT_dom"/>
</dbReference>
<comment type="caution">
    <text evidence="2">The sequence shown here is derived from an EMBL/GenBank/DDBJ whole genome shotgun (WGS) entry which is preliminary data.</text>
</comment>
<protein>
    <submittedName>
        <fullName evidence="2">Acetyltransferase, GNAT family</fullName>
        <ecNumber evidence="2">2.3.1.-</ecNumber>
    </submittedName>
</protein>
<dbReference type="OrthoDB" id="9798006at2"/>
<dbReference type="Gene3D" id="3.40.630.30">
    <property type="match status" value="1"/>
</dbReference>
<dbReference type="STRING" id="888064.HMPREF9088_0112"/>
<proteinExistence type="predicted"/>
<dbReference type="HOGENOM" id="CLU_013985_4_2_9"/>
<keyword evidence="2" id="KW-0012">Acyltransferase</keyword>
<dbReference type="PATRIC" id="fig|888064.11.peg.799"/>